<dbReference type="EMBL" id="WJXA01000251">
    <property type="protein sequence ID" value="KAF7113883.1"/>
    <property type="molecule type" value="Genomic_DNA"/>
</dbReference>
<keyword evidence="2" id="KW-0408">Iron</keyword>
<dbReference type="InterPro" id="IPR027443">
    <property type="entry name" value="IPNS-like_sf"/>
</dbReference>
<evidence type="ECO:0000313" key="6">
    <source>
        <dbReference type="Proteomes" id="UP000626092"/>
    </source>
</evidence>
<feature type="region of interest" description="Disordered" evidence="3">
    <location>
        <begin position="1"/>
        <end position="21"/>
    </location>
</feature>
<dbReference type="InterPro" id="IPR026992">
    <property type="entry name" value="DIOX_N"/>
</dbReference>
<evidence type="ECO:0000259" key="4">
    <source>
        <dbReference type="Pfam" id="PF14226"/>
    </source>
</evidence>
<reference evidence="5" key="1">
    <citation type="submission" date="2019-11" db="EMBL/GenBank/DDBJ databases">
        <authorList>
            <person name="Liu Y."/>
            <person name="Hou J."/>
            <person name="Li T.-Q."/>
            <person name="Guan C.-H."/>
            <person name="Wu X."/>
            <person name="Wu H.-Z."/>
            <person name="Ling F."/>
            <person name="Zhang R."/>
            <person name="Shi X.-G."/>
            <person name="Ren J.-P."/>
            <person name="Chen E.-F."/>
            <person name="Sun J.-M."/>
        </authorList>
    </citation>
    <scope>NUCLEOTIDE SEQUENCE</scope>
    <source>
        <strain evidence="5">Adult_tree_wgs_1</strain>
        <tissue evidence="5">Leaves</tissue>
    </source>
</reference>
<sequence length="97" mass="10526">MAPATSLFVENPTETPSQASKRISVKALVESPGLASIPSNYSYSSNPNESAASNPDEDTFPIIDFSLLTSADPHQRSKTILDLDKACREWGFFMVTS</sequence>
<evidence type="ECO:0000313" key="5">
    <source>
        <dbReference type="EMBL" id="KAF7113883.1"/>
    </source>
</evidence>
<feature type="domain" description="Non-haem dioxygenase N-terminal" evidence="4">
    <location>
        <begin position="61"/>
        <end position="96"/>
    </location>
</feature>
<dbReference type="Proteomes" id="UP000626092">
    <property type="component" value="Unassembled WGS sequence"/>
</dbReference>
<dbReference type="OrthoDB" id="288590at2759"/>
<proteinExistence type="predicted"/>
<dbReference type="AlphaFoldDB" id="A0A834L4Z9"/>
<feature type="compositionally biased region" description="Polar residues" evidence="3">
    <location>
        <begin position="12"/>
        <end position="21"/>
    </location>
</feature>
<organism evidence="5 6">
    <name type="scientific">Rhododendron simsii</name>
    <name type="common">Sims's rhododendron</name>
    <dbReference type="NCBI Taxonomy" id="118357"/>
    <lineage>
        <taxon>Eukaryota</taxon>
        <taxon>Viridiplantae</taxon>
        <taxon>Streptophyta</taxon>
        <taxon>Embryophyta</taxon>
        <taxon>Tracheophyta</taxon>
        <taxon>Spermatophyta</taxon>
        <taxon>Magnoliopsida</taxon>
        <taxon>eudicotyledons</taxon>
        <taxon>Gunneridae</taxon>
        <taxon>Pentapetalae</taxon>
        <taxon>asterids</taxon>
        <taxon>Ericales</taxon>
        <taxon>Ericaceae</taxon>
        <taxon>Ericoideae</taxon>
        <taxon>Rhodoreae</taxon>
        <taxon>Rhododendron</taxon>
    </lineage>
</organism>
<comment type="caution">
    <text evidence="5">The sequence shown here is derived from an EMBL/GenBank/DDBJ whole genome shotgun (WGS) entry which is preliminary data.</text>
</comment>
<evidence type="ECO:0000256" key="2">
    <source>
        <dbReference type="ARBA" id="ARBA00023004"/>
    </source>
</evidence>
<dbReference type="GO" id="GO:0046872">
    <property type="term" value="F:metal ion binding"/>
    <property type="evidence" value="ECO:0007669"/>
    <property type="project" value="UniProtKB-KW"/>
</dbReference>
<accession>A0A834L4Z9</accession>
<evidence type="ECO:0000256" key="3">
    <source>
        <dbReference type="SAM" id="MobiDB-lite"/>
    </source>
</evidence>
<dbReference type="Pfam" id="PF14226">
    <property type="entry name" value="DIOX_N"/>
    <property type="match status" value="1"/>
</dbReference>
<name>A0A834L4Z9_RHOSS</name>
<keyword evidence="6" id="KW-1185">Reference proteome</keyword>
<evidence type="ECO:0000256" key="1">
    <source>
        <dbReference type="ARBA" id="ARBA00022723"/>
    </source>
</evidence>
<gene>
    <name evidence="5" type="ORF">RHSIM_RhsimUnG0105400</name>
</gene>
<dbReference type="SUPFAM" id="SSF51197">
    <property type="entry name" value="Clavaminate synthase-like"/>
    <property type="match status" value="1"/>
</dbReference>
<dbReference type="Gene3D" id="2.60.120.330">
    <property type="entry name" value="B-lactam Antibiotic, Isopenicillin N Synthase, Chain"/>
    <property type="match status" value="1"/>
</dbReference>
<protein>
    <recommendedName>
        <fullName evidence="4">Non-haem dioxygenase N-terminal domain-containing protein</fullName>
    </recommendedName>
</protein>
<keyword evidence="1" id="KW-0479">Metal-binding</keyword>